<keyword evidence="1" id="KW-0677">Repeat</keyword>
<organism evidence="3 4">
    <name type="scientific">Striga asiatica</name>
    <name type="common">Asiatic witchweed</name>
    <name type="synonym">Buchnera asiatica</name>
    <dbReference type="NCBI Taxonomy" id="4170"/>
    <lineage>
        <taxon>Eukaryota</taxon>
        <taxon>Viridiplantae</taxon>
        <taxon>Streptophyta</taxon>
        <taxon>Embryophyta</taxon>
        <taxon>Tracheophyta</taxon>
        <taxon>Spermatophyta</taxon>
        <taxon>Magnoliopsida</taxon>
        <taxon>eudicotyledons</taxon>
        <taxon>Gunneridae</taxon>
        <taxon>Pentapetalae</taxon>
        <taxon>asterids</taxon>
        <taxon>lamiids</taxon>
        <taxon>Lamiales</taxon>
        <taxon>Orobanchaceae</taxon>
        <taxon>Buchnereae</taxon>
        <taxon>Striga</taxon>
    </lineage>
</organism>
<dbReference type="InterPro" id="IPR027417">
    <property type="entry name" value="P-loop_NTPase"/>
</dbReference>
<dbReference type="InterPro" id="IPR003439">
    <property type="entry name" value="ABC_transporter-like_ATP-bd"/>
</dbReference>
<dbReference type="SUPFAM" id="SSF52540">
    <property type="entry name" value="P-loop containing nucleoside triphosphate hydrolases"/>
    <property type="match status" value="1"/>
</dbReference>
<evidence type="ECO:0000256" key="1">
    <source>
        <dbReference type="ARBA" id="ARBA00022737"/>
    </source>
</evidence>
<dbReference type="OrthoDB" id="2110130at2759"/>
<evidence type="ECO:0000259" key="2">
    <source>
        <dbReference type="Pfam" id="PF00005"/>
    </source>
</evidence>
<proteinExistence type="predicted"/>
<dbReference type="InterPro" id="IPR050611">
    <property type="entry name" value="ABCF"/>
</dbReference>
<dbReference type="GO" id="GO:0005524">
    <property type="term" value="F:ATP binding"/>
    <property type="evidence" value="ECO:0007669"/>
    <property type="project" value="InterPro"/>
</dbReference>
<keyword evidence="4" id="KW-1185">Reference proteome</keyword>
<dbReference type="AlphaFoldDB" id="A0A5A7RGV0"/>
<dbReference type="PANTHER" id="PTHR19211">
    <property type="entry name" value="ATP-BINDING TRANSPORT PROTEIN-RELATED"/>
    <property type="match status" value="1"/>
</dbReference>
<dbReference type="PANTHER" id="PTHR19211:SF137">
    <property type="entry name" value="OS09G0572400 PROTEIN"/>
    <property type="match status" value="1"/>
</dbReference>
<evidence type="ECO:0000313" key="3">
    <source>
        <dbReference type="EMBL" id="GER56371.1"/>
    </source>
</evidence>
<evidence type="ECO:0000313" key="4">
    <source>
        <dbReference type="Proteomes" id="UP000325081"/>
    </source>
</evidence>
<dbReference type="Gene3D" id="3.40.50.300">
    <property type="entry name" value="P-loop containing nucleotide triphosphate hydrolases"/>
    <property type="match status" value="1"/>
</dbReference>
<protein>
    <submittedName>
        <fullName evidence="3">ABC transporter homolog</fullName>
    </submittedName>
</protein>
<dbReference type="Proteomes" id="UP000325081">
    <property type="component" value="Unassembled WGS sequence"/>
</dbReference>
<name>A0A5A7RGV0_STRAF</name>
<dbReference type="EMBL" id="BKCP01012625">
    <property type="protein sequence ID" value="GER56371.1"/>
    <property type="molecule type" value="Genomic_DNA"/>
</dbReference>
<sequence length="138" mass="15821">MCLDDGCGEALDRIYERLDALDASTAEKTSCEILFGLGFNKKMQEKKTRDFSGGWRMSIAMARALFMNPTVLLLDEPTNHHDVLKQKPLKHIQLPFIFQKQESLQGWRMPDKDLNGLLKRKLKVPVRPSCCSNWVVVQ</sequence>
<comment type="caution">
    <text evidence="3">The sequence shown here is derived from an EMBL/GenBank/DDBJ whole genome shotgun (WGS) entry which is preliminary data.</text>
</comment>
<dbReference type="GO" id="GO:0016887">
    <property type="term" value="F:ATP hydrolysis activity"/>
    <property type="evidence" value="ECO:0007669"/>
    <property type="project" value="InterPro"/>
</dbReference>
<accession>A0A5A7RGV0</accession>
<gene>
    <name evidence="3" type="ORF">STAS_34091</name>
</gene>
<dbReference type="Pfam" id="PF00005">
    <property type="entry name" value="ABC_tran"/>
    <property type="match status" value="1"/>
</dbReference>
<feature type="domain" description="ABC transporter" evidence="2">
    <location>
        <begin position="38"/>
        <end position="79"/>
    </location>
</feature>
<reference evidence="4" key="1">
    <citation type="journal article" date="2019" name="Curr. Biol.">
        <title>Genome Sequence of Striga asiatica Provides Insight into the Evolution of Plant Parasitism.</title>
        <authorList>
            <person name="Yoshida S."/>
            <person name="Kim S."/>
            <person name="Wafula E.K."/>
            <person name="Tanskanen J."/>
            <person name="Kim Y.M."/>
            <person name="Honaas L."/>
            <person name="Yang Z."/>
            <person name="Spallek T."/>
            <person name="Conn C.E."/>
            <person name="Ichihashi Y."/>
            <person name="Cheong K."/>
            <person name="Cui S."/>
            <person name="Der J.P."/>
            <person name="Gundlach H."/>
            <person name="Jiao Y."/>
            <person name="Hori C."/>
            <person name="Ishida J.K."/>
            <person name="Kasahara H."/>
            <person name="Kiba T."/>
            <person name="Kim M.S."/>
            <person name="Koo N."/>
            <person name="Laohavisit A."/>
            <person name="Lee Y.H."/>
            <person name="Lumba S."/>
            <person name="McCourt P."/>
            <person name="Mortimer J.C."/>
            <person name="Mutuku J.M."/>
            <person name="Nomura T."/>
            <person name="Sasaki-Sekimoto Y."/>
            <person name="Seto Y."/>
            <person name="Wang Y."/>
            <person name="Wakatake T."/>
            <person name="Sakakibara H."/>
            <person name="Demura T."/>
            <person name="Yamaguchi S."/>
            <person name="Yoneyama K."/>
            <person name="Manabe R.I."/>
            <person name="Nelson D.C."/>
            <person name="Schulman A.H."/>
            <person name="Timko M.P."/>
            <person name="dePamphilis C.W."/>
            <person name="Choi D."/>
            <person name="Shirasu K."/>
        </authorList>
    </citation>
    <scope>NUCLEOTIDE SEQUENCE [LARGE SCALE GENOMIC DNA]</scope>
    <source>
        <strain evidence="4">cv. UVA1</strain>
    </source>
</reference>